<feature type="compositionally biased region" description="Low complexity" evidence="1">
    <location>
        <begin position="929"/>
        <end position="943"/>
    </location>
</feature>
<dbReference type="Pfam" id="PF13926">
    <property type="entry name" value="DUF4211"/>
    <property type="match status" value="1"/>
</dbReference>
<feature type="compositionally biased region" description="Polar residues" evidence="1">
    <location>
        <begin position="1454"/>
        <end position="1475"/>
    </location>
</feature>
<organism evidence="3 4">
    <name type="scientific">Habropoda laboriosa</name>
    <dbReference type="NCBI Taxonomy" id="597456"/>
    <lineage>
        <taxon>Eukaryota</taxon>
        <taxon>Metazoa</taxon>
        <taxon>Ecdysozoa</taxon>
        <taxon>Arthropoda</taxon>
        <taxon>Hexapoda</taxon>
        <taxon>Insecta</taxon>
        <taxon>Pterygota</taxon>
        <taxon>Neoptera</taxon>
        <taxon>Endopterygota</taxon>
        <taxon>Hymenoptera</taxon>
        <taxon>Apocrita</taxon>
        <taxon>Aculeata</taxon>
        <taxon>Apoidea</taxon>
        <taxon>Anthophila</taxon>
        <taxon>Apidae</taxon>
        <taxon>Habropoda</taxon>
    </lineage>
</organism>
<feature type="compositionally biased region" description="Polar residues" evidence="1">
    <location>
        <begin position="855"/>
        <end position="870"/>
    </location>
</feature>
<dbReference type="STRING" id="597456.A0A0L7QKY6"/>
<feature type="compositionally biased region" description="Acidic residues" evidence="1">
    <location>
        <begin position="1026"/>
        <end position="1037"/>
    </location>
</feature>
<sequence>MDPVRPWYASYNRLAASSAASTFQPTTSSTSSDFVSHHLATTATQAVPSTTSQLLLQAAHTTATLAGQPSPFNPGGFLSPPPVGYDVFSPLFHHPNPKQAHYVTQHRQALAQAQVVSVTKQNTATESDIPVLRENYSSAHQPTFFEHQGAATSPTTSTLAWTHQNNTQLPSPFGILPHESVVSSSPGPSSTTKPTSGVYENTFNSHFATTQAINNLNSQLSTPSVSAADFKSSSFPDNKKAVNVRPQSPIVNVKSVVSTSQTNNNQTFFQQVPTTFHSETLTNNYSAGNGSQTPNGKVQPPLQHQQSCIVSTTNNTATKEYRIPQPPARSVASTTIFLNTSVRSVHYLTGSTADSEYHHSGRSKSATSTDSAYSSNNSTQNGPDCSVVVPRRPSPLQAHSQASPLGHVPSPAYPMYNSPMATISSPSPLQQHAENGNQCANGPSYKGTVQQQVTPPLDVTVPRPASQGQVAYSSVITRALGTAENKANYNTDSKNYDRQQQDFSQTQKQACWENDNRQSNANRKFSVTLYTGGNPEINPQTLPVQQQVQRVLNVSDRQQSYFESNQVTLQDLSSCRGDPMSIVKNLQTLQGSCQVQQQQTTVSVAPTEQQKQAEERRKVDTANKKRKSLEKGGHNSLNEIGGTTMTEYLSRIPPPAHHNTNQQQQNGYFDFERWNLPPPPTKMFPGASGAFSSQSTLHHSSNFVGTPAHQHQSLMVPHHHAPPPIPYFPAFHIPPSHHHPHEFQSSVEVTPIGFGENAANQNANYNQEIRDDQPKVIVPNIEEELGFLQQNQQSVQTINTLNKDFKRSNKDPNSGFMTSYLKFLQGEREPSPPPAIRGGRKATWSRSKPYIPMESNKSVESSTNGETVKTQLEKLPPPKETPVIDYTNDPRYFPLPKERKKQNFDSSDDGFTSDDDFLFPPKKPDKKVTNTNTSNTTETTIIKPEGRPKKGRPIKPGGPTDRKRRAAAAAAAAAEAAIITTGKASKKYEEVDPLLLPPRRETSRRKAKEKTSVKQFLDRQQGIDYFDNDEEQGDSDSDPAWTPAVKLVGDEEEKKKKRGRPVITKKSRKVLEDDDYSSNDVVVSKKSSRKKHETPSKTSNVTGKLSCKIDEKLLACISDEDIDISPFKSGEFVVIKADLDEEYPPLWRIDGKTLLQKYEPFKANDKTLYRNISTYSGWAPQNRHIYQQVPVKFWQQGKTETVVEFLRDEMIIDDNECIDKSMKDTEKYQDNFEVYIQTLISQALDSNFLTEIFQEQDDYFLSNVKTVDEVTEERKQRLLSTTKWRSNVINAISTWPCLNVLKDLPSAEYKGKSCAGCQQLKIHARVLLYGQPYNATTLEGSPPDPRIPQEKDFLLCRVCQAKVALYNKVAHQKYLMFLECARRVADKRVADPHKDTTIILNELLADETWLNQLFKEVRKIWAEIDNLEHQAKTKSNSKFKLSTTANNAEEMDENVSTTQSTEVTVNISDSQVPTQKTEDNSETVSCDVQMNSIPS</sequence>
<feature type="compositionally biased region" description="Polar residues" evidence="1">
    <location>
        <begin position="1482"/>
        <end position="1495"/>
    </location>
</feature>
<feature type="compositionally biased region" description="Basic and acidic residues" evidence="1">
    <location>
        <begin position="611"/>
        <end position="633"/>
    </location>
</feature>
<dbReference type="PANTHER" id="PTHR14689">
    <property type="entry name" value="PHORBOL-ESTER_DAG-TYPE DOMAIN-CONTAINING PROTEIN"/>
    <property type="match status" value="1"/>
</dbReference>
<dbReference type="GO" id="GO:0005634">
    <property type="term" value="C:nucleus"/>
    <property type="evidence" value="ECO:0007669"/>
    <property type="project" value="TreeGrafter"/>
</dbReference>
<name>A0A0L7QKY6_9HYME</name>
<dbReference type="InterPro" id="IPR025451">
    <property type="entry name" value="DUF4211"/>
</dbReference>
<dbReference type="PANTHER" id="PTHR14689:SF0">
    <property type="entry name" value="COILED-COIL DOMAIN-CONTAINING PROTEIN 82"/>
    <property type="match status" value="1"/>
</dbReference>
<feature type="compositionally biased region" description="Polar residues" evidence="1">
    <location>
        <begin position="363"/>
        <end position="383"/>
    </location>
</feature>
<feature type="domain" description="DUF4211" evidence="2">
    <location>
        <begin position="1219"/>
        <end position="1338"/>
    </location>
</feature>
<feature type="compositionally biased region" description="Acidic residues" evidence="1">
    <location>
        <begin position="906"/>
        <end position="917"/>
    </location>
</feature>
<dbReference type="OrthoDB" id="21499at2759"/>
<feature type="region of interest" description="Disordered" evidence="1">
    <location>
        <begin position="601"/>
        <end position="641"/>
    </location>
</feature>
<feature type="compositionally biased region" description="Low complexity" evidence="1">
    <location>
        <begin position="967"/>
        <end position="977"/>
    </location>
</feature>
<feature type="region of interest" description="Disordered" evidence="1">
    <location>
        <begin position="1445"/>
        <end position="1495"/>
    </location>
</feature>
<protein>
    <submittedName>
        <fullName evidence="3">Glutamine and serine-rich protein 1</fullName>
    </submittedName>
</protein>
<dbReference type="EMBL" id="KQ414934">
    <property type="protein sequence ID" value="KOC59282.1"/>
    <property type="molecule type" value="Genomic_DNA"/>
</dbReference>
<evidence type="ECO:0000313" key="4">
    <source>
        <dbReference type="Proteomes" id="UP000053825"/>
    </source>
</evidence>
<feature type="region of interest" description="Disordered" evidence="1">
    <location>
        <begin position="353"/>
        <end position="450"/>
    </location>
</feature>
<reference evidence="3 4" key="1">
    <citation type="submission" date="2015-07" db="EMBL/GenBank/DDBJ databases">
        <title>The genome of Habropoda laboriosa.</title>
        <authorList>
            <person name="Pan H."/>
            <person name="Kapheim K."/>
        </authorList>
    </citation>
    <scope>NUCLEOTIDE SEQUENCE [LARGE SCALE GENOMIC DNA]</scope>
    <source>
        <strain evidence="3">0110345459</strain>
    </source>
</reference>
<keyword evidence="4" id="KW-1185">Reference proteome</keyword>
<feature type="region of interest" description="Disordered" evidence="1">
    <location>
        <begin position="1081"/>
        <end position="1102"/>
    </location>
</feature>
<gene>
    <name evidence="3" type="ORF">WH47_11468</name>
</gene>
<evidence type="ECO:0000313" key="3">
    <source>
        <dbReference type="EMBL" id="KOC59282.1"/>
    </source>
</evidence>
<evidence type="ECO:0000259" key="2">
    <source>
        <dbReference type="Pfam" id="PF13926"/>
    </source>
</evidence>
<dbReference type="Proteomes" id="UP000053825">
    <property type="component" value="Unassembled WGS sequence"/>
</dbReference>
<feature type="region of interest" description="Disordered" evidence="1">
    <location>
        <begin position="824"/>
        <end position="1044"/>
    </location>
</feature>
<evidence type="ECO:0000256" key="1">
    <source>
        <dbReference type="SAM" id="MobiDB-lite"/>
    </source>
</evidence>
<proteinExistence type="predicted"/>
<feature type="compositionally biased region" description="Polar residues" evidence="1">
    <location>
        <begin position="419"/>
        <end position="450"/>
    </location>
</feature>
<accession>A0A0L7QKY6</accession>